<comment type="caution">
    <text evidence="3">The sequence shown here is derived from an EMBL/GenBank/DDBJ whole genome shotgun (WGS) entry which is preliminary data.</text>
</comment>
<proteinExistence type="predicted"/>
<sequence length="401" mass="44829">MFRFTTVLTTVLIFVCSAPSLAQQDQEQPLAQAFGGFKWNSQFEVAYDDIDQLLAMTVVNTGMSDRSRLKSEQTIGTRMTSGRNKATALEANRFYFEGVKKSDLKLALTKIRESLENLPQEMPLSELNKKEQLAYWLNLYNMTLLEQLVKRYPLHSLDDEIEDEGLLDAKLITVAGHPLSLNDIQQRIVYPNFAEKPNVIYGFYQGYIGSPSLHPAAFKGATVYKQLEKRAEEFINSNRGAQVDDEILEVSQYYRQATFYFPQLQDDLKRHIAIYAKGQFEYDLRNVEKVEIEIEDYTLADLTGSGRQIGGGVASNQAGMLDAVVNGSGGQAAGMAGADGGLGAQNVGVVSQTMQTRTADFGRFTPEQAEILRKIREKQEIAAGSVEIKDIDKEKKEKSEN</sequence>
<dbReference type="GeneID" id="58230204"/>
<feature type="signal peptide" evidence="1">
    <location>
        <begin position="1"/>
        <end position="22"/>
    </location>
</feature>
<evidence type="ECO:0000313" key="4">
    <source>
        <dbReference type="Proteomes" id="UP000033664"/>
    </source>
</evidence>
<dbReference type="EMBL" id="JXXZ01000018">
    <property type="protein sequence ID" value="KJY96270.1"/>
    <property type="molecule type" value="Genomic_DNA"/>
</dbReference>
<keyword evidence="4" id="KW-1185">Reference proteome</keyword>
<dbReference type="eggNOG" id="ENOG503094I">
    <property type="taxonomic scope" value="Bacteria"/>
</dbReference>
<reference evidence="3 4" key="1">
    <citation type="journal article" date="2015" name="BMC Genomics">
        <title>Genome mining reveals unlocked bioactive potential of marine Gram-negative bacteria.</title>
        <authorList>
            <person name="Machado H."/>
            <person name="Sonnenschein E.C."/>
            <person name="Melchiorsen J."/>
            <person name="Gram L."/>
        </authorList>
    </citation>
    <scope>NUCLEOTIDE SEQUENCE [LARGE SCALE GENOMIC DNA]</scope>
    <source>
        <strain evidence="3 4">S3137</strain>
    </source>
</reference>
<evidence type="ECO:0000313" key="3">
    <source>
        <dbReference type="EMBL" id="KJY96270.1"/>
    </source>
</evidence>
<feature type="domain" description="DUF547" evidence="2">
    <location>
        <begin position="124"/>
        <end position="235"/>
    </location>
</feature>
<evidence type="ECO:0000256" key="1">
    <source>
        <dbReference type="SAM" id="SignalP"/>
    </source>
</evidence>
<evidence type="ECO:0000259" key="2">
    <source>
        <dbReference type="Pfam" id="PF04784"/>
    </source>
</evidence>
<dbReference type="Pfam" id="PF04784">
    <property type="entry name" value="DUF547"/>
    <property type="match status" value="1"/>
</dbReference>
<dbReference type="InterPro" id="IPR006869">
    <property type="entry name" value="DUF547"/>
</dbReference>
<protein>
    <recommendedName>
        <fullName evidence="2">DUF547 domain-containing protein</fullName>
    </recommendedName>
</protein>
<dbReference type="PATRIC" id="fig|151081.8.peg.2465"/>
<dbReference type="RefSeq" id="WP_045979765.1">
    <property type="nucleotide sequence ID" value="NZ_JXXY01000012.1"/>
</dbReference>
<gene>
    <name evidence="3" type="ORF">TW72_17040</name>
</gene>
<name>A0A0F4PL56_9GAMM</name>
<feature type="chain" id="PRO_5002474233" description="DUF547 domain-containing protein" evidence="1">
    <location>
        <begin position="23"/>
        <end position="401"/>
    </location>
</feature>
<keyword evidence="1" id="KW-0732">Signal</keyword>
<organism evidence="3 4">
    <name type="scientific">Pseudoalteromonas ruthenica</name>
    <dbReference type="NCBI Taxonomy" id="151081"/>
    <lineage>
        <taxon>Bacteria</taxon>
        <taxon>Pseudomonadati</taxon>
        <taxon>Pseudomonadota</taxon>
        <taxon>Gammaproteobacteria</taxon>
        <taxon>Alteromonadales</taxon>
        <taxon>Pseudoalteromonadaceae</taxon>
        <taxon>Pseudoalteromonas</taxon>
    </lineage>
</organism>
<dbReference type="OrthoDB" id="526867at2"/>
<accession>A0A0F4PL56</accession>
<dbReference type="Proteomes" id="UP000033664">
    <property type="component" value="Unassembled WGS sequence"/>
</dbReference>
<dbReference type="AlphaFoldDB" id="A0A0F4PL56"/>